<dbReference type="GO" id="GO:0051864">
    <property type="term" value="F:histone H3K36 demethylase activity"/>
    <property type="evidence" value="ECO:0007669"/>
    <property type="project" value="TreeGrafter"/>
</dbReference>
<evidence type="ECO:0000256" key="1">
    <source>
        <dbReference type="SAM" id="MobiDB-lite"/>
    </source>
</evidence>
<proteinExistence type="predicted"/>
<dbReference type="GO" id="GO:0032259">
    <property type="term" value="P:methylation"/>
    <property type="evidence" value="ECO:0007669"/>
    <property type="project" value="UniProtKB-KW"/>
</dbReference>
<feature type="region of interest" description="Disordered" evidence="1">
    <location>
        <begin position="30"/>
        <end position="196"/>
    </location>
</feature>
<evidence type="ECO:0000259" key="2">
    <source>
        <dbReference type="PROSITE" id="PS51184"/>
    </source>
</evidence>
<dbReference type="GO" id="GO:0010468">
    <property type="term" value="P:regulation of gene expression"/>
    <property type="evidence" value="ECO:0007669"/>
    <property type="project" value="TreeGrafter"/>
</dbReference>
<name>A0A162KNI5_CORDF</name>
<dbReference type="InterPro" id="IPR003347">
    <property type="entry name" value="JmjC_dom"/>
</dbReference>
<feature type="compositionally biased region" description="Polar residues" evidence="1">
    <location>
        <begin position="179"/>
        <end position="196"/>
    </location>
</feature>
<reference evidence="3 4" key="1">
    <citation type="journal article" date="2016" name="Genome Biol. Evol.">
        <title>Divergent and convergent evolution of fungal pathogenicity.</title>
        <authorList>
            <person name="Shang Y."/>
            <person name="Xiao G."/>
            <person name="Zheng P."/>
            <person name="Cen K."/>
            <person name="Zhan S."/>
            <person name="Wang C."/>
        </authorList>
    </citation>
    <scope>NUCLEOTIDE SEQUENCE [LARGE SCALE GENOMIC DNA]</scope>
    <source>
        <strain evidence="3 4">RCEF 1005</strain>
    </source>
</reference>
<organism evidence="3 4">
    <name type="scientific">Akanthomyces lecanii RCEF 1005</name>
    <dbReference type="NCBI Taxonomy" id="1081108"/>
    <lineage>
        <taxon>Eukaryota</taxon>
        <taxon>Fungi</taxon>
        <taxon>Dikarya</taxon>
        <taxon>Ascomycota</taxon>
        <taxon>Pezizomycotina</taxon>
        <taxon>Sordariomycetes</taxon>
        <taxon>Hypocreomycetidae</taxon>
        <taxon>Hypocreales</taxon>
        <taxon>Cordycipitaceae</taxon>
        <taxon>Akanthomyces</taxon>
        <taxon>Cordyceps confragosa</taxon>
    </lineage>
</organism>
<dbReference type="OrthoDB" id="1678912at2759"/>
<accession>A0A162KNI5</accession>
<feature type="region of interest" description="Disordered" evidence="1">
    <location>
        <begin position="1"/>
        <end position="20"/>
    </location>
</feature>
<dbReference type="AlphaFoldDB" id="A0A162KNI5"/>
<dbReference type="GO" id="GO:0000785">
    <property type="term" value="C:chromatin"/>
    <property type="evidence" value="ECO:0007669"/>
    <property type="project" value="TreeGrafter"/>
</dbReference>
<feature type="domain" description="JmjC" evidence="2">
    <location>
        <begin position="358"/>
        <end position="528"/>
    </location>
</feature>
<dbReference type="STRING" id="1081108.A0A162KNI5"/>
<feature type="region of interest" description="Disordered" evidence="1">
    <location>
        <begin position="564"/>
        <end position="609"/>
    </location>
</feature>
<dbReference type="Proteomes" id="UP000076881">
    <property type="component" value="Unassembled WGS sequence"/>
</dbReference>
<feature type="compositionally biased region" description="Acidic residues" evidence="1">
    <location>
        <begin position="91"/>
        <end position="103"/>
    </location>
</feature>
<dbReference type="GO" id="GO:0032454">
    <property type="term" value="F:histone H3K9 demethylase activity"/>
    <property type="evidence" value="ECO:0007669"/>
    <property type="project" value="TreeGrafter"/>
</dbReference>
<keyword evidence="3" id="KW-0489">Methyltransferase</keyword>
<feature type="compositionally biased region" description="Low complexity" evidence="1">
    <location>
        <begin position="115"/>
        <end position="130"/>
    </location>
</feature>
<keyword evidence="3" id="KW-0808">Transferase</keyword>
<dbReference type="Pfam" id="PF02373">
    <property type="entry name" value="JmjC"/>
    <property type="match status" value="1"/>
</dbReference>
<evidence type="ECO:0000313" key="4">
    <source>
        <dbReference type="Proteomes" id="UP000076881"/>
    </source>
</evidence>
<dbReference type="SUPFAM" id="SSF51197">
    <property type="entry name" value="Clavaminate synthase-like"/>
    <property type="match status" value="1"/>
</dbReference>
<dbReference type="PROSITE" id="PS51184">
    <property type="entry name" value="JMJC"/>
    <property type="match status" value="1"/>
</dbReference>
<feature type="compositionally biased region" description="Acidic residues" evidence="1">
    <location>
        <begin position="138"/>
        <end position="148"/>
    </location>
</feature>
<comment type="caution">
    <text evidence="3">The sequence shown here is derived from an EMBL/GenBank/DDBJ whole genome shotgun (WGS) entry which is preliminary data.</text>
</comment>
<keyword evidence="4" id="KW-1185">Reference proteome</keyword>
<dbReference type="PANTHER" id="PTHR10694:SF7">
    <property type="entry name" value="[HISTONE H3]-TRIMETHYL-L-LYSINE(9) DEMETHYLASE"/>
    <property type="match status" value="1"/>
</dbReference>
<evidence type="ECO:0000313" key="3">
    <source>
        <dbReference type="EMBL" id="OAA81706.1"/>
    </source>
</evidence>
<dbReference type="Gene3D" id="2.60.120.650">
    <property type="entry name" value="Cupin"/>
    <property type="match status" value="1"/>
</dbReference>
<dbReference type="PANTHER" id="PTHR10694">
    <property type="entry name" value="LYSINE-SPECIFIC DEMETHYLASE"/>
    <property type="match status" value="1"/>
</dbReference>
<dbReference type="EMBL" id="AZHF01000001">
    <property type="protein sequence ID" value="OAA81706.1"/>
    <property type="molecule type" value="Genomic_DNA"/>
</dbReference>
<protein>
    <submittedName>
        <fullName evidence="3">Lysine (K)-specific demethylase 4B</fullName>
    </submittedName>
</protein>
<gene>
    <name evidence="3" type="ORF">LEL_01251</name>
</gene>
<feature type="compositionally biased region" description="Basic and acidic residues" evidence="1">
    <location>
        <begin position="576"/>
        <end position="609"/>
    </location>
</feature>
<dbReference type="GO" id="GO:0008168">
    <property type="term" value="F:methyltransferase activity"/>
    <property type="evidence" value="ECO:0007669"/>
    <property type="project" value="UniProtKB-KW"/>
</dbReference>
<feature type="compositionally biased region" description="Polar residues" evidence="1">
    <location>
        <begin position="78"/>
        <end position="89"/>
    </location>
</feature>
<sequence length="609" mass="66849">MEWPVARPDGYADAYVDDDDDDDTVVLVEYPGANVQQRMPAAPLADSTTAEADQDGPVAGTTSTKSSSAVGGRDIGSSPANTHLLTTSVAEADDDTPATEEDFVPPRTSAEDIRPAVTTPPRSPTVTTQPLDSTVTETGDEAPAEQEDSLPPTASTEDTRLTATTPPPPSTATTLEPPNSTATIASSDMDSVRSQFSSPLLQRAEHVDAPESPLSDVSDIAEFDYDYDEASGGHRLIRLKPTAAQWDDFPALLAFARKLGACEDGCFKLKLPADLQGPLPSKAKQTLPANAYKAKLIRRTTFWQLSTVRAEGEFYSPADVDVEPSESVDDTLKTLKTIFHRNKGRQMRNVRYRPDVPAWNSDQRREAGVPPDWSPIHPLRGDMLDRTKAVIPGIHTPYVYESAPHFGATFQIHAEDYRLLSLNHLYRGRKIWIVVPCTAIDVAEKALGRGADGCSQFMRHRAEFFFPEKLDKLGIPYRIVDQRPGETIVILPDAYHEGYSTGYTLAEAKNYADEEWSTETYKPCAANCQLLTAIPADYMRIMSDGEERLDLCALHDQQVAEELKRTADEMEAGDDDGTHDGEAKRTADEMELGDHDDAHDGEAKRIKVE</sequence>
<dbReference type="GO" id="GO:0005634">
    <property type="term" value="C:nucleus"/>
    <property type="evidence" value="ECO:0007669"/>
    <property type="project" value="TreeGrafter"/>
</dbReference>
<dbReference type="SMART" id="SM00558">
    <property type="entry name" value="JmjC"/>
    <property type="match status" value="1"/>
</dbReference>
<feature type="compositionally biased region" description="Polar residues" evidence="1">
    <location>
        <begin position="60"/>
        <end position="69"/>
    </location>
</feature>